<evidence type="ECO:0000313" key="5">
    <source>
        <dbReference type="Proteomes" id="UP001499930"/>
    </source>
</evidence>
<feature type="transmembrane region" description="Helical" evidence="2">
    <location>
        <begin position="139"/>
        <end position="162"/>
    </location>
</feature>
<dbReference type="InterPro" id="IPR025241">
    <property type="entry name" value="DUF4190"/>
</dbReference>
<dbReference type="EMBL" id="BAAAWD010000019">
    <property type="protein sequence ID" value="GAA3033375.1"/>
    <property type="molecule type" value="Genomic_DNA"/>
</dbReference>
<evidence type="ECO:0000256" key="1">
    <source>
        <dbReference type="SAM" id="MobiDB-lite"/>
    </source>
</evidence>
<comment type="caution">
    <text evidence="4">The sequence shown here is derived from an EMBL/GenBank/DDBJ whole genome shotgun (WGS) entry which is preliminary data.</text>
</comment>
<keyword evidence="2" id="KW-0472">Membrane</keyword>
<feature type="compositionally biased region" description="Gly residues" evidence="1">
    <location>
        <begin position="1"/>
        <end position="11"/>
    </location>
</feature>
<sequence length="175" mass="16898">MSYGNQSGGYGQPPENGGYGSPDKGSSGYGSTGGYGSPGGYGPAGGYDSAGGYGPGGYGSGGYGPGGEYGPGGYDPYGNHGGYGPPPQRGNNGMAIAALVMGIVGLFSCGLPSIVGVVLGHISMGQIKRTGEEGRGMAVAGLALSYFGVVCWLGLALLWLVLVGTLGGAALVSGA</sequence>
<dbReference type="Proteomes" id="UP001499930">
    <property type="component" value="Unassembled WGS sequence"/>
</dbReference>
<feature type="region of interest" description="Disordered" evidence="1">
    <location>
        <begin position="1"/>
        <end position="35"/>
    </location>
</feature>
<evidence type="ECO:0000313" key="4">
    <source>
        <dbReference type="EMBL" id="GAA3033375.1"/>
    </source>
</evidence>
<protein>
    <recommendedName>
        <fullName evidence="3">DUF4190 domain-containing protein</fullName>
    </recommendedName>
</protein>
<accession>A0ABP6L5U7</accession>
<keyword evidence="2" id="KW-1133">Transmembrane helix</keyword>
<keyword evidence="5" id="KW-1185">Reference proteome</keyword>
<gene>
    <name evidence="4" type="ORF">GCM10017559_70950</name>
</gene>
<evidence type="ECO:0000259" key="3">
    <source>
        <dbReference type="Pfam" id="PF13828"/>
    </source>
</evidence>
<keyword evidence="2" id="KW-0812">Transmembrane</keyword>
<reference evidence="5" key="1">
    <citation type="journal article" date="2019" name="Int. J. Syst. Evol. Microbiol.">
        <title>The Global Catalogue of Microorganisms (GCM) 10K type strain sequencing project: providing services to taxonomists for standard genome sequencing and annotation.</title>
        <authorList>
            <consortium name="The Broad Institute Genomics Platform"/>
            <consortium name="The Broad Institute Genome Sequencing Center for Infectious Disease"/>
            <person name="Wu L."/>
            <person name="Ma J."/>
        </authorList>
    </citation>
    <scope>NUCLEOTIDE SEQUENCE [LARGE SCALE GENOMIC DNA]</scope>
    <source>
        <strain evidence="5">JCM 3106</strain>
    </source>
</reference>
<organism evidence="4 5">
    <name type="scientific">Streptosporangium longisporum</name>
    <dbReference type="NCBI Taxonomy" id="46187"/>
    <lineage>
        <taxon>Bacteria</taxon>
        <taxon>Bacillati</taxon>
        <taxon>Actinomycetota</taxon>
        <taxon>Actinomycetes</taxon>
        <taxon>Streptosporangiales</taxon>
        <taxon>Streptosporangiaceae</taxon>
        <taxon>Streptosporangium</taxon>
    </lineage>
</organism>
<dbReference type="Pfam" id="PF13828">
    <property type="entry name" value="DUF4190"/>
    <property type="match status" value="1"/>
</dbReference>
<feature type="transmembrane region" description="Helical" evidence="2">
    <location>
        <begin position="94"/>
        <end position="119"/>
    </location>
</feature>
<proteinExistence type="predicted"/>
<name>A0ABP6L5U7_9ACTN</name>
<dbReference type="RefSeq" id="WP_344904390.1">
    <property type="nucleotide sequence ID" value="NZ_BAAAWD010000019.1"/>
</dbReference>
<feature type="domain" description="DUF4190" evidence="3">
    <location>
        <begin position="94"/>
        <end position="153"/>
    </location>
</feature>
<evidence type="ECO:0000256" key="2">
    <source>
        <dbReference type="SAM" id="Phobius"/>
    </source>
</evidence>